<proteinExistence type="inferred from homology"/>
<evidence type="ECO:0000256" key="1">
    <source>
        <dbReference type="ARBA" id="ARBA00004571"/>
    </source>
</evidence>
<dbReference type="PROSITE" id="PS01156">
    <property type="entry name" value="TONB_DEPENDENT_REC_2"/>
    <property type="match status" value="1"/>
</dbReference>
<reference evidence="14 15" key="1">
    <citation type="submission" date="2015-06" db="EMBL/GenBank/DDBJ databases">
        <title>Prevotella sp. 109, sp. nov., a novel member of the family Prevotellaceae isolated from human faeces.</title>
        <authorList>
            <person name="Shkoporov A.N."/>
            <person name="Chaplin A.V."/>
            <person name="Kafarskaia L.I."/>
            <person name="Efimov B.A."/>
        </authorList>
    </citation>
    <scope>NUCLEOTIDE SEQUENCE [LARGE SCALE GENOMIC DNA]</scope>
    <source>
        <strain evidence="14 15">109</strain>
    </source>
</reference>
<evidence type="ECO:0000256" key="7">
    <source>
        <dbReference type="ARBA" id="ARBA00023136"/>
    </source>
</evidence>
<accession>A0A8E1UQN8</accession>
<organism evidence="14 15">
    <name type="scientific">Xylanibacter rarus</name>
    <dbReference type="NCBI Taxonomy" id="1676614"/>
    <lineage>
        <taxon>Bacteria</taxon>
        <taxon>Pseudomonadati</taxon>
        <taxon>Bacteroidota</taxon>
        <taxon>Bacteroidia</taxon>
        <taxon>Bacteroidales</taxon>
        <taxon>Prevotellaceae</taxon>
        <taxon>Xylanibacter</taxon>
    </lineage>
</organism>
<feature type="domain" description="TonB-dependent receptor-like beta-barrel" evidence="12">
    <location>
        <begin position="250"/>
        <end position="722"/>
    </location>
</feature>
<dbReference type="InterPro" id="IPR037066">
    <property type="entry name" value="Plug_dom_sf"/>
</dbReference>
<keyword evidence="9 10" id="KW-0998">Cell outer membrane</keyword>
<dbReference type="EMBL" id="LFQU01000010">
    <property type="protein sequence ID" value="KOO68721.1"/>
    <property type="molecule type" value="Genomic_DNA"/>
</dbReference>
<evidence type="ECO:0000256" key="5">
    <source>
        <dbReference type="ARBA" id="ARBA00022729"/>
    </source>
</evidence>
<protein>
    <submittedName>
        <fullName evidence="14">TonB-dependent receptor</fullName>
    </submittedName>
</protein>
<evidence type="ECO:0000259" key="12">
    <source>
        <dbReference type="Pfam" id="PF00593"/>
    </source>
</evidence>
<keyword evidence="4 10" id="KW-0812">Transmembrane</keyword>
<dbReference type="Proteomes" id="UP000036951">
    <property type="component" value="Unassembled WGS sequence"/>
</dbReference>
<dbReference type="GO" id="GO:0044718">
    <property type="term" value="P:siderophore transmembrane transport"/>
    <property type="evidence" value="ECO:0007669"/>
    <property type="project" value="TreeGrafter"/>
</dbReference>
<comment type="caution">
    <text evidence="14">The sequence shown here is derived from an EMBL/GenBank/DDBJ whole genome shotgun (WGS) entry which is preliminary data.</text>
</comment>
<dbReference type="GO" id="GO:0009279">
    <property type="term" value="C:cell outer membrane"/>
    <property type="evidence" value="ECO:0007669"/>
    <property type="project" value="UniProtKB-SubCell"/>
</dbReference>
<dbReference type="InterPro" id="IPR000531">
    <property type="entry name" value="Beta-barrel_TonB"/>
</dbReference>
<evidence type="ECO:0000256" key="11">
    <source>
        <dbReference type="RuleBase" id="RU003357"/>
    </source>
</evidence>
<evidence type="ECO:0000256" key="9">
    <source>
        <dbReference type="ARBA" id="ARBA00023237"/>
    </source>
</evidence>
<sequence length="749" mass="83958">MIAVACIIAGCTTKAKANTADSVNTFRSVNLQEVVVSVNREQTRKINTPQHVVSVPKSFIDYANRQSTADLLSETGQVLVQKSQQGGGSPILRGFEASRILLVVDGIRMNNLIYRSGHLQNCLTVDQFALKNMEVLFGPSSLNYGSDALGGTITFNTLSPTLAADGQTHTSEGHAVLRYGSANQEGTAHVDFNYGTEKFASLTSFTFSNFGDLRAGTTRNPFLPDDDSYIESNIYVQPQDGKNDIMLYNDKPQLQKRSGYLQYDFMQKLLYKPNANSQHMINFQLSNTNNFNRYDRLSVTEVKDGELRPKFAEWYYGPQFRLLAAYHYDGRNQLGADRVHMAVAYQNVKESRHDRKFQKEELYNNWENVNIVSLNTDWIKFMDNHKLHLGIDGTLSFLKSTANTENVLTGETSYNTTRYPDGSNSMHTIEAFATHVWNISPKWSMHDGVRLGYATTYSSVLNVDEFPFFGGDSLRKNNLTYSAAIGMNWLPTKTWKIALSASTAYRVPNIDNTSKVFDSKVSTVTIPNKDIRPEKTVSVDLNITKHIDNVLTWENVVYGTYYFDAITTARGTFMGESQMEYQGEMCDVYTYTNAKTAVLWGFSSSLTATPTRQTELYASFNYTYGRILSGEKKQPLDHIPPIYGRVGAAFLTADGKGRFDMYALYNGKKSVDDYNMDGEDNIDYATVKGADGEGMPAWFTLNVKGSYNLNKSLTLQAGVENILDTQYRVFSSGINAPGRNVYAALRMTF</sequence>
<dbReference type="Gene3D" id="2.40.170.20">
    <property type="entry name" value="TonB-dependent receptor, beta-barrel domain"/>
    <property type="match status" value="1"/>
</dbReference>
<evidence type="ECO:0000256" key="10">
    <source>
        <dbReference type="PROSITE-ProRule" id="PRU01360"/>
    </source>
</evidence>
<evidence type="ECO:0000256" key="4">
    <source>
        <dbReference type="ARBA" id="ARBA00022692"/>
    </source>
</evidence>
<dbReference type="PROSITE" id="PS52016">
    <property type="entry name" value="TONB_DEPENDENT_REC_3"/>
    <property type="match status" value="1"/>
</dbReference>
<gene>
    <name evidence="14" type="ORF">ACU52_06735</name>
</gene>
<dbReference type="Gene3D" id="2.170.130.10">
    <property type="entry name" value="TonB-dependent receptor, plug domain"/>
    <property type="match status" value="1"/>
</dbReference>
<keyword evidence="15" id="KW-1185">Reference proteome</keyword>
<dbReference type="PANTHER" id="PTHR30069:SF29">
    <property type="entry name" value="HEMOGLOBIN AND HEMOGLOBIN-HAPTOGLOBIN-BINDING PROTEIN 1-RELATED"/>
    <property type="match status" value="1"/>
</dbReference>
<comment type="similarity">
    <text evidence="10 11">Belongs to the TonB-dependent receptor family.</text>
</comment>
<dbReference type="InterPro" id="IPR036942">
    <property type="entry name" value="Beta-barrel_TonB_sf"/>
</dbReference>
<keyword evidence="2 10" id="KW-0813">Transport</keyword>
<keyword evidence="8 14" id="KW-0675">Receptor</keyword>
<evidence type="ECO:0000256" key="2">
    <source>
        <dbReference type="ARBA" id="ARBA00022448"/>
    </source>
</evidence>
<evidence type="ECO:0000256" key="3">
    <source>
        <dbReference type="ARBA" id="ARBA00022452"/>
    </source>
</evidence>
<dbReference type="GO" id="GO:0015344">
    <property type="term" value="F:siderophore uptake transmembrane transporter activity"/>
    <property type="evidence" value="ECO:0007669"/>
    <property type="project" value="TreeGrafter"/>
</dbReference>
<keyword evidence="5" id="KW-0732">Signal</keyword>
<dbReference type="InterPro" id="IPR012910">
    <property type="entry name" value="Plug_dom"/>
</dbReference>
<name>A0A8E1UQN8_9BACT</name>
<comment type="subcellular location">
    <subcellularLocation>
        <location evidence="1 10">Cell outer membrane</location>
        <topology evidence="1 10">Multi-pass membrane protein</topology>
    </subcellularLocation>
</comment>
<feature type="domain" description="TonB-dependent receptor plug" evidence="13">
    <location>
        <begin position="45"/>
        <end position="152"/>
    </location>
</feature>
<dbReference type="Pfam" id="PF00593">
    <property type="entry name" value="TonB_dep_Rec_b-barrel"/>
    <property type="match status" value="1"/>
</dbReference>
<evidence type="ECO:0000256" key="8">
    <source>
        <dbReference type="ARBA" id="ARBA00023170"/>
    </source>
</evidence>
<evidence type="ECO:0000313" key="14">
    <source>
        <dbReference type="EMBL" id="KOO68721.1"/>
    </source>
</evidence>
<dbReference type="SUPFAM" id="SSF56935">
    <property type="entry name" value="Porins"/>
    <property type="match status" value="1"/>
</dbReference>
<dbReference type="InterPro" id="IPR039426">
    <property type="entry name" value="TonB-dep_rcpt-like"/>
</dbReference>
<keyword evidence="3 10" id="KW-1134">Transmembrane beta strand</keyword>
<evidence type="ECO:0000259" key="13">
    <source>
        <dbReference type="Pfam" id="PF07715"/>
    </source>
</evidence>
<keyword evidence="6 11" id="KW-0798">TonB box</keyword>
<dbReference type="Pfam" id="PF07715">
    <property type="entry name" value="Plug"/>
    <property type="match status" value="1"/>
</dbReference>
<evidence type="ECO:0000256" key="6">
    <source>
        <dbReference type="ARBA" id="ARBA00023077"/>
    </source>
</evidence>
<dbReference type="AlphaFoldDB" id="A0A8E1UQN8"/>
<dbReference type="PANTHER" id="PTHR30069">
    <property type="entry name" value="TONB-DEPENDENT OUTER MEMBRANE RECEPTOR"/>
    <property type="match status" value="1"/>
</dbReference>
<keyword evidence="7 10" id="KW-0472">Membrane</keyword>
<evidence type="ECO:0000313" key="15">
    <source>
        <dbReference type="Proteomes" id="UP000036951"/>
    </source>
</evidence>
<dbReference type="InterPro" id="IPR010917">
    <property type="entry name" value="TonB_rcpt_CS"/>
</dbReference>